<keyword evidence="2" id="KW-1185">Reference proteome</keyword>
<dbReference type="EMBL" id="VIFM01000085">
    <property type="protein sequence ID" value="TQF13884.1"/>
    <property type="molecule type" value="Genomic_DNA"/>
</dbReference>
<evidence type="ECO:0000313" key="2">
    <source>
        <dbReference type="Proteomes" id="UP000315369"/>
    </source>
</evidence>
<comment type="caution">
    <text evidence="1">The sequence shown here is derived from an EMBL/GenBank/DDBJ whole genome shotgun (WGS) entry which is preliminary data.</text>
</comment>
<evidence type="ECO:0000313" key="1">
    <source>
        <dbReference type="EMBL" id="TQF13884.1"/>
    </source>
</evidence>
<dbReference type="AlphaFoldDB" id="A0A540WZJ8"/>
<gene>
    <name evidence="1" type="ORF">FJV41_21630</name>
</gene>
<organism evidence="1 2">
    <name type="scientific">Myxococcus llanfairpwllgwyngyllgogerychwyrndrobwllllantysiliogogogochensis</name>
    <dbReference type="NCBI Taxonomy" id="2590453"/>
    <lineage>
        <taxon>Bacteria</taxon>
        <taxon>Pseudomonadati</taxon>
        <taxon>Myxococcota</taxon>
        <taxon>Myxococcia</taxon>
        <taxon>Myxococcales</taxon>
        <taxon>Cystobacterineae</taxon>
        <taxon>Myxococcaceae</taxon>
        <taxon>Myxococcus</taxon>
    </lineage>
</organism>
<proteinExistence type="predicted"/>
<protein>
    <submittedName>
        <fullName evidence="1">Uncharacterized protein</fullName>
    </submittedName>
</protein>
<sequence>MPLEKNLSPDTAHLAHVGLEEFLYYEAFKAVRLSAFPYRRVFTSPDAPNSAPRFRSDLVSTLADEHDFKRIPPTERCALYDRDDACLLLYRHPAAPMFSLSLGCEDPVKMELLASEFEARTQLKGVIVKG</sequence>
<accession>A0A540WZJ8</accession>
<dbReference type="OrthoDB" id="5384569at2"/>
<reference evidence="1 2" key="1">
    <citation type="submission" date="2019-06" db="EMBL/GenBank/DDBJ databases">
        <authorList>
            <person name="Livingstone P."/>
            <person name="Whitworth D."/>
        </authorList>
    </citation>
    <scope>NUCLEOTIDE SEQUENCE [LARGE SCALE GENOMIC DNA]</scope>
    <source>
        <strain evidence="1 2">AM401</strain>
    </source>
</reference>
<name>A0A540WZJ8_9BACT</name>
<dbReference type="Proteomes" id="UP000315369">
    <property type="component" value="Unassembled WGS sequence"/>
</dbReference>